<feature type="domain" description="Plastocyanin-like" evidence="14">
    <location>
        <begin position="380"/>
        <end position="502"/>
    </location>
</feature>
<keyword evidence="10" id="KW-1015">Disulfide bond</keyword>
<evidence type="ECO:0000256" key="3">
    <source>
        <dbReference type="ARBA" id="ARBA00004613"/>
    </source>
</evidence>
<evidence type="ECO:0000256" key="10">
    <source>
        <dbReference type="ARBA" id="ARBA00023157"/>
    </source>
</evidence>
<dbReference type="InterPro" id="IPR045087">
    <property type="entry name" value="Cu-oxidase_fam"/>
</dbReference>
<dbReference type="InterPro" id="IPR008972">
    <property type="entry name" value="Cupredoxin"/>
</dbReference>
<dbReference type="AlphaFoldDB" id="A0A5C3QCW9"/>
<organism evidence="16 17">
    <name type="scientific">Pterulicium gracile</name>
    <dbReference type="NCBI Taxonomy" id="1884261"/>
    <lineage>
        <taxon>Eukaryota</taxon>
        <taxon>Fungi</taxon>
        <taxon>Dikarya</taxon>
        <taxon>Basidiomycota</taxon>
        <taxon>Agaricomycotina</taxon>
        <taxon>Agaricomycetes</taxon>
        <taxon>Agaricomycetidae</taxon>
        <taxon>Agaricales</taxon>
        <taxon>Pleurotineae</taxon>
        <taxon>Pterulaceae</taxon>
        <taxon>Pterulicium</taxon>
    </lineage>
</organism>
<protein>
    <recommendedName>
        <fullName evidence="5">laccase</fullName>
        <ecNumber evidence="5">1.10.3.2</ecNumber>
    </recommendedName>
</protein>
<evidence type="ECO:0000313" key="16">
    <source>
        <dbReference type="EMBL" id="TFK98909.1"/>
    </source>
</evidence>
<comment type="similarity">
    <text evidence="4">Belongs to the multicopper oxidase family.</text>
</comment>
<evidence type="ECO:0000256" key="1">
    <source>
        <dbReference type="ARBA" id="ARBA00000349"/>
    </source>
</evidence>
<evidence type="ECO:0000256" key="7">
    <source>
        <dbReference type="ARBA" id="ARBA00022723"/>
    </source>
</evidence>
<dbReference type="EMBL" id="ML178836">
    <property type="protein sequence ID" value="TFK98909.1"/>
    <property type="molecule type" value="Genomic_DNA"/>
</dbReference>
<dbReference type="Pfam" id="PF00394">
    <property type="entry name" value="Cu-oxidase"/>
    <property type="match status" value="1"/>
</dbReference>
<evidence type="ECO:0000259" key="13">
    <source>
        <dbReference type="Pfam" id="PF00394"/>
    </source>
</evidence>
<evidence type="ECO:0000256" key="12">
    <source>
        <dbReference type="SAM" id="SignalP"/>
    </source>
</evidence>
<dbReference type="EC" id="1.10.3.2" evidence="5"/>
<dbReference type="GO" id="GO:0005576">
    <property type="term" value="C:extracellular region"/>
    <property type="evidence" value="ECO:0007669"/>
    <property type="project" value="UniProtKB-SubCell"/>
</dbReference>
<comment type="cofactor">
    <cofactor evidence="2">
        <name>Cu cation</name>
        <dbReference type="ChEBI" id="CHEBI:23378"/>
    </cofactor>
</comment>
<evidence type="ECO:0000259" key="15">
    <source>
        <dbReference type="Pfam" id="PF07732"/>
    </source>
</evidence>
<evidence type="ECO:0000256" key="2">
    <source>
        <dbReference type="ARBA" id="ARBA00001935"/>
    </source>
</evidence>
<sequence length="531" mass="57431">MPSKSTTLATLVAVLALSSDFVQAAPKPSPTKPKRQTYSKTLDITNKLVSPDGFERLAVVAGGSLPGPLLTTKKGDNFKIKVVDKLTEAGMLKTTSVHWHGLFQRGTAWADGTGMVTQCPIASGHDFTYEFSAGEHTNTFWYHSHHELQYCDGLRGGIVIYDDQDPHKGLYDVDDASTVITLMDWYHDFMPVVGPFQVADSTLINGKGRFVGGPSVPLSIINVECSKRYRIRLISLSCDANFQFSIDGHTDLTVIETDGINTKPVKAESLTIYAGQRYSFVLNANQPKGNYWVRALPNHGPQGYENGVNMAILRYKGAPTTDPTSVQTVKKKALVSSALAPLVNPAAPGIPELGKADVNIRLEVGVNMETGLFNMNGVPYTSPSVPVLLQVLSGAASALDLMPSGSVYVLPKDKVVEITLVSLDALAPHPFHLHGHTFSVIKGPEDTVPNFVNPPRRDVYNAGGGNQTTVIRFVTNNAGPWMFHCHVEHHAVHGMSVIFVEEASAIVGQKPPPAAFNDLCPIYNALPPSEL</sequence>
<dbReference type="Gene3D" id="2.60.40.420">
    <property type="entry name" value="Cupredoxins - blue copper proteins"/>
    <property type="match status" value="3"/>
</dbReference>
<accession>A0A5C3QCW9</accession>
<dbReference type="PROSITE" id="PS00080">
    <property type="entry name" value="MULTICOPPER_OXIDASE2"/>
    <property type="match status" value="1"/>
</dbReference>
<keyword evidence="9" id="KW-0186">Copper</keyword>
<reference evidence="16 17" key="1">
    <citation type="journal article" date="2019" name="Nat. Ecol. Evol.">
        <title>Megaphylogeny resolves global patterns of mushroom evolution.</title>
        <authorList>
            <person name="Varga T."/>
            <person name="Krizsan K."/>
            <person name="Foldi C."/>
            <person name="Dima B."/>
            <person name="Sanchez-Garcia M."/>
            <person name="Sanchez-Ramirez S."/>
            <person name="Szollosi G.J."/>
            <person name="Szarkandi J.G."/>
            <person name="Papp V."/>
            <person name="Albert L."/>
            <person name="Andreopoulos W."/>
            <person name="Angelini C."/>
            <person name="Antonin V."/>
            <person name="Barry K.W."/>
            <person name="Bougher N.L."/>
            <person name="Buchanan P."/>
            <person name="Buyck B."/>
            <person name="Bense V."/>
            <person name="Catcheside P."/>
            <person name="Chovatia M."/>
            <person name="Cooper J."/>
            <person name="Damon W."/>
            <person name="Desjardin D."/>
            <person name="Finy P."/>
            <person name="Geml J."/>
            <person name="Haridas S."/>
            <person name="Hughes K."/>
            <person name="Justo A."/>
            <person name="Karasinski D."/>
            <person name="Kautmanova I."/>
            <person name="Kiss B."/>
            <person name="Kocsube S."/>
            <person name="Kotiranta H."/>
            <person name="LaButti K.M."/>
            <person name="Lechner B.E."/>
            <person name="Liimatainen K."/>
            <person name="Lipzen A."/>
            <person name="Lukacs Z."/>
            <person name="Mihaltcheva S."/>
            <person name="Morgado L.N."/>
            <person name="Niskanen T."/>
            <person name="Noordeloos M.E."/>
            <person name="Ohm R.A."/>
            <person name="Ortiz-Santana B."/>
            <person name="Ovrebo C."/>
            <person name="Racz N."/>
            <person name="Riley R."/>
            <person name="Savchenko A."/>
            <person name="Shiryaev A."/>
            <person name="Soop K."/>
            <person name="Spirin V."/>
            <person name="Szebenyi C."/>
            <person name="Tomsovsky M."/>
            <person name="Tulloss R.E."/>
            <person name="Uehling J."/>
            <person name="Grigoriev I.V."/>
            <person name="Vagvolgyi C."/>
            <person name="Papp T."/>
            <person name="Martin F.M."/>
            <person name="Miettinen O."/>
            <person name="Hibbett D.S."/>
            <person name="Nagy L.G."/>
        </authorList>
    </citation>
    <scope>NUCLEOTIDE SEQUENCE [LARGE SCALE GENOMIC DNA]</scope>
    <source>
        <strain evidence="16 17">CBS 309.79</strain>
    </source>
</reference>
<dbReference type="OrthoDB" id="2121828at2759"/>
<evidence type="ECO:0000256" key="9">
    <source>
        <dbReference type="ARBA" id="ARBA00023008"/>
    </source>
</evidence>
<dbReference type="Pfam" id="PF07732">
    <property type="entry name" value="Cu-oxidase_3"/>
    <property type="match status" value="1"/>
</dbReference>
<evidence type="ECO:0000256" key="5">
    <source>
        <dbReference type="ARBA" id="ARBA00012297"/>
    </source>
</evidence>
<feature type="domain" description="Plastocyanin-like" evidence="15">
    <location>
        <begin position="44"/>
        <end position="164"/>
    </location>
</feature>
<proteinExistence type="inferred from homology"/>
<comment type="subcellular location">
    <subcellularLocation>
        <location evidence="3">Secreted</location>
    </subcellularLocation>
</comment>
<keyword evidence="6" id="KW-0964">Secreted</keyword>
<evidence type="ECO:0000313" key="17">
    <source>
        <dbReference type="Proteomes" id="UP000305067"/>
    </source>
</evidence>
<keyword evidence="11" id="KW-0325">Glycoprotein</keyword>
<dbReference type="PANTHER" id="PTHR11709:SF394">
    <property type="entry name" value="FI03373P-RELATED"/>
    <property type="match status" value="1"/>
</dbReference>
<dbReference type="SUPFAM" id="SSF49503">
    <property type="entry name" value="Cupredoxins"/>
    <property type="match status" value="3"/>
</dbReference>
<gene>
    <name evidence="16" type="ORF">BDV98DRAFT_657610</name>
</gene>
<keyword evidence="12" id="KW-0732">Signal</keyword>
<dbReference type="PANTHER" id="PTHR11709">
    <property type="entry name" value="MULTI-COPPER OXIDASE"/>
    <property type="match status" value="1"/>
</dbReference>
<feature type="signal peptide" evidence="12">
    <location>
        <begin position="1"/>
        <end position="24"/>
    </location>
</feature>
<dbReference type="GO" id="GO:0005507">
    <property type="term" value="F:copper ion binding"/>
    <property type="evidence" value="ECO:0007669"/>
    <property type="project" value="InterPro"/>
</dbReference>
<comment type="catalytic activity">
    <reaction evidence="1">
        <text>4 hydroquinone + O2 = 4 benzosemiquinone + 2 H2O</text>
        <dbReference type="Rhea" id="RHEA:11276"/>
        <dbReference type="ChEBI" id="CHEBI:15377"/>
        <dbReference type="ChEBI" id="CHEBI:15379"/>
        <dbReference type="ChEBI" id="CHEBI:17594"/>
        <dbReference type="ChEBI" id="CHEBI:17977"/>
        <dbReference type="EC" id="1.10.3.2"/>
    </reaction>
</comment>
<evidence type="ECO:0000259" key="14">
    <source>
        <dbReference type="Pfam" id="PF07731"/>
    </source>
</evidence>
<evidence type="ECO:0000256" key="4">
    <source>
        <dbReference type="ARBA" id="ARBA00010609"/>
    </source>
</evidence>
<keyword evidence="7" id="KW-0479">Metal-binding</keyword>
<dbReference type="InterPro" id="IPR011706">
    <property type="entry name" value="Cu-oxidase_C"/>
</dbReference>
<dbReference type="InterPro" id="IPR001117">
    <property type="entry name" value="Cu-oxidase_2nd"/>
</dbReference>
<dbReference type="InterPro" id="IPR011707">
    <property type="entry name" value="Cu-oxidase-like_N"/>
</dbReference>
<dbReference type="FunFam" id="2.60.40.420:FF:000045">
    <property type="entry name" value="Laccase 2"/>
    <property type="match status" value="1"/>
</dbReference>
<keyword evidence="8" id="KW-0560">Oxidoreductase</keyword>
<evidence type="ECO:0000256" key="11">
    <source>
        <dbReference type="ARBA" id="ARBA00023180"/>
    </source>
</evidence>
<keyword evidence="17" id="KW-1185">Reference proteome</keyword>
<dbReference type="InterPro" id="IPR002355">
    <property type="entry name" value="Cu_oxidase_Cu_BS"/>
</dbReference>
<dbReference type="GO" id="GO:0052716">
    <property type="term" value="F:hydroquinone:oxygen oxidoreductase activity"/>
    <property type="evidence" value="ECO:0007669"/>
    <property type="project" value="UniProtKB-EC"/>
</dbReference>
<dbReference type="STRING" id="1884261.A0A5C3QCW9"/>
<name>A0A5C3QCW9_9AGAR</name>
<evidence type="ECO:0000256" key="8">
    <source>
        <dbReference type="ARBA" id="ARBA00023002"/>
    </source>
</evidence>
<feature type="chain" id="PRO_5022802049" description="laccase" evidence="12">
    <location>
        <begin position="25"/>
        <end position="531"/>
    </location>
</feature>
<dbReference type="CDD" id="cd13903">
    <property type="entry name" value="CuRO_3_Tv-LCC_like"/>
    <property type="match status" value="1"/>
</dbReference>
<dbReference type="Proteomes" id="UP000305067">
    <property type="component" value="Unassembled WGS sequence"/>
</dbReference>
<feature type="domain" description="Plastocyanin-like" evidence="13">
    <location>
        <begin position="177"/>
        <end position="318"/>
    </location>
</feature>
<dbReference type="Pfam" id="PF07731">
    <property type="entry name" value="Cu-oxidase_2"/>
    <property type="match status" value="1"/>
</dbReference>
<evidence type="ECO:0000256" key="6">
    <source>
        <dbReference type="ARBA" id="ARBA00022525"/>
    </source>
</evidence>